<keyword evidence="3" id="KW-1185">Reference proteome</keyword>
<dbReference type="GeneID" id="97995352"/>
<feature type="transmembrane region" description="Helical" evidence="1">
    <location>
        <begin position="83"/>
        <end position="108"/>
    </location>
</feature>
<keyword evidence="1" id="KW-0812">Transmembrane</keyword>
<dbReference type="RefSeq" id="WP_117142179.1">
    <property type="nucleotide sequence ID" value="NZ_CAKXKJ010000004.1"/>
</dbReference>
<gene>
    <name evidence="2" type="ORF">DV520_06340</name>
</gene>
<proteinExistence type="predicted"/>
<feature type="transmembrane region" description="Helical" evidence="1">
    <location>
        <begin position="238"/>
        <end position="255"/>
    </location>
</feature>
<organism evidence="2 3">
    <name type="scientific">Evtepia gabavorous</name>
    <dbReference type="NCBI Taxonomy" id="2211183"/>
    <lineage>
        <taxon>Bacteria</taxon>
        <taxon>Bacillati</taxon>
        <taxon>Bacillota</taxon>
        <taxon>Clostridia</taxon>
        <taxon>Eubacteriales</taxon>
        <taxon>Evtepia</taxon>
    </lineage>
</organism>
<dbReference type="OrthoDB" id="1854138at2"/>
<dbReference type="AlphaFoldDB" id="A0A3E2B3I0"/>
<name>A0A3E2B3I0_9FIRM</name>
<comment type="caution">
    <text evidence="2">The sequence shown here is derived from an EMBL/GenBank/DDBJ whole genome shotgun (WGS) entry which is preliminary data.</text>
</comment>
<reference evidence="2 3" key="1">
    <citation type="submission" date="2018-07" db="EMBL/GenBank/DDBJ databases">
        <title>GABA Modulating Bacteria of the Human Gut Microbiota.</title>
        <authorList>
            <person name="Strandwitz P."/>
            <person name="Kim K.H."/>
            <person name="Terekhova D."/>
            <person name="Liu J.K."/>
            <person name="Sharma A."/>
            <person name="Levering J."/>
            <person name="Mcdonald D."/>
            <person name="Dietrich D."/>
            <person name="Ramadhar T.R."/>
            <person name="Lekbua A."/>
            <person name="Mroue N."/>
            <person name="Liston C."/>
            <person name="Stewart E.J."/>
            <person name="Dubin M.J."/>
            <person name="Zengler K."/>
            <person name="Knight R."/>
            <person name="Gilbert J.A."/>
            <person name="Clardy J."/>
            <person name="Lewis K."/>
        </authorList>
    </citation>
    <scope>NUCLEOTIDE SEQUENCE [LARGE SCALE GENOMIC DNA]</scope>
    <source>
        <strain evidence="2 3">KLE1738</strain>
    </source>
</reference>
<protein>
    <submittedName>
        <fullName evidence="2">Uncharacterized protein</fullName>
    </submittedName>
</protein>
<keyword evidence="1" id="KW-0472">Membrane</keyword>
<feature type="transmembrane region" description="Helical" evidence="1">
    <location>
        <begin position="148"/>
        <end position="171"/>
    </location>
</feature>
<dbReference type="Proteomes" id="UP000260649">
    <property type="component" value="Unassembled WGS sequence"/>
</dbReference>
<feature type="transmembrane region" description="Helical" evidence="1">
    <location>
        <begin position="183"/>
        <end position="205"/>
    </location>
</feature>
<feature type="transmembrane region" description="Helical" evidence="1">
    <location>
        <begin position="120"/>
        <end position="141"/>
    </location>
</feature>
<accession>A0A3E2B3I0</accession>
<feature type="transmembrane region" description="Helical" evidence="1">
    <location>
        <begin position="45"/>
        <end position="62"/>
    </location>
</feature>
<evidence type="ECO:0000313" key="2">
    <source>
        <dbReference type="EMBL" id="RFT06603.1"/>
    </source>
</evidence>
<feature type="transmembrane region" description="Helical" evidence="1">
    <location>
        <begin position="212"/>
        <end position="232"/>
    </location>
</feature>
<dbReference type="EMBL" id="QQRQ01000008">
    <property type="protein sequence ID" value="RFT06603.1"/>
    <property type="molecule type" value="Genomic_DNA"/>
</dbReference>
<evidence type="ECO:0000313" key="3">
    <source>
        <dbReference type="Proteomes" id="UP000260649"/>
    </source>
</evidence>
<evidence type="ECO:0000256" key="1">
    <source>
        <dbReference type="SAM" id="Phobius"/>
    </source>
</evidence>
<keyword evidence="1" id="KW-1133">Transmembrane helix</keyword>
<sequence length="300" mass="30752">MRKSVILPGVAVAGGLVGLLVRRVYLAHGFEAGTGLPISGAPSLWAMVLVSAAVAAALLVLSRGKHRKFDQCYTGAFSPDTTPLLSGALAGAVLLAIGGFLALAAWAGSPRTLLGQRTMSIAWAGLGVLSLLAAAGIYFVAQKMRRGAPILTAWAVVPGFACCLWIMANYYQSWAEEPVLGQYLIPMLGALLSMIACFLVGGFAFGKARVTLTLTVCLAAGAFNIMALADGLPLADTALYLGMMFYLLSMAAALARNDAKPEAPPACAPNCAGCPGCAPMGTQGGQPPAGTDGHTPDQPQ</sequence>